<gene>
    <name evidence="1" type="ORF">PM001_LOCUS11431</name>
</gene>
<protein>
    <submittedName>
        <fullName evidence="1">Uncharacterized protein</fullName>
    </submittedName>
</protein>
<proteinExistence type="predicted"/>
<comment type="caution">
    <text evidence="1">The sequence shown here is derived from an EMBL/GenBank/DDBJ whole genome shotgun (WGS) entry which is preliminary data.</text>
</comment>
<evidence type="ECO:0000313" key="1">
    <source>
        <dbReference type="EMBL" id="CAK7926281.1"/>
    </source>
</evidence>
<accession>A0AAV1TVA5</accession>
<organism evidence="1 2">
    <name type="scientific">Peronospora matthiolae</name>
    <dbReference type="NCBI Taxonomy" id="2874970"/>
    <lineage>
        <taxon>Eukaryota</taxon>
        <taxon>Sar</taxon>
        <taxon>Stramenopiles</taxon>
        <taxon>Oomycota</taxon>
        <taxon>Peronosporomycetes</taxon>
        <taxon>Peronosporales</taxon>
        <taxon>Peronosporaceae</taxon>
        <taxon>Peronospora</taxon>
    </lineage>
</organism>
<sequence>MPEFGTSDSSFFDALDVSLEYATFPHLTGVKWDALNRLAAISGGAFVVSLMKSATLDGQRLAIHDYMARELAKFNRRGSLSRGLHGTML</sequence>
<name>A0AAV1TVA5_9STRA</name>
<evidence type="ECO:0000313" key="2">
    <source>
        <dbReference type="Proteomes" id="UP001162060"/>
    </source>
</evidence>
<dbReference type="EMBL" id="CAKLBY020000097">
    <property type="protein sequence ID" value="CAK7926281.1"/>
    <property type="molecule type" value="Genomic_DNA"/>
</dbReference>
<reference evidence="1" key="1">
    <citation type="submission" date="2024-01" db="EMBL/GenBank/DDBJ databases">
        <authorList>
            <person name="Webb A."/>
        </authorList>
    </citation>
    <scope>NUCLEOTIDE SEQUENCE</scope>
    <source>
        <strain evidence="1">Pm1</strain>
    </source>
</reference>
<dbReference type="Proteomes" id="UP001162060">
    <property type="component" value="Unassembled WGS sequence"/>
</dbReference>
<dbReference type="AlphaFoldDB" id="A0AAV1TVA5"/>